<evidence type="ECO:0000313" key="3">
    <source>
        <dbReference type="Proteomes" id="UP001219525"/>
    </source>
</evidence>
<dbReference type="EMBL" id="JARJCW010000195">
    <property type="protein sequence ID" value="KAJ7187519.1"/>
    <property type="molecule type" value="Genomic_DNA"/>
</dbReference>
<keyword evidence="3" id="KW-1185">Reference proteome</keyword>
<evidence type="ECO:0000259" key="1">
    <source>
        <dbReference type="SMART" id="SM00458"/>
    </source>
</evidence>
<feature type="domain" description="Ricin B lectin" evidence="1">
    <location>
        <begin position="1"/>
        <end position="120"/>
    </location>
</feature>
<dbReference type="Gene3D" id="2.80.10.50">
    <property type="match status" value="2"/>
</dbReference>
<dbReference type="PROSITE" id="PS50231">
    <property type="entry name" value="RICIN_B_LECTIN"/>
    <property type="match status" value="1"/>
</dbReference>
<dbReference type="InterPro" id="IPR035992">
    <property type="entry name" value="Ricin_B-like_lectins"/>
</dbReference>
<dbReference type="CDD" id="cd00161">
    <property type="entry name" value="beta-trefoil_Ricin-like"/>
    <property type="match status" value="1"/>
</dbReference>
<accession>A0AAD6UP90</accession>
<comment type="caution">
    <text evidence="2">The sequence shown here is derived from an EMBL/GenBank/DDBJ whole genome shotgun (WGS) entry which is preliminary data.</text>
</comment>
<evidence type="ECO:0000313" key="2">
    <source>
        <dbReference type="EMBL" id="KAJ7187519.1"/>
    </source>
</evidence>
<name>A0AAD6UP90_9AGAR</name>
<dbReference type="Proteomes" id="UP001219525">
    <property type="component" value="Unassembled WGS sequence"/>
</dbReference>
<dbReference type="SMART" id="SM00458">
    <property type="entry name" value="RICIN"/>
    <property type="match status" value="1"/>
</dbReference>
<feature type="non-terminal residue" evidence="2">
    <location>
        <position position="1"/>
    </location>
</feature>
<dbReference type="InterPro" id="IPR000772">
    <property type="entry name" value="Ricin_B_lectin"/>
</dbReference>
<gene>
    <name evidence="2" type="ORF">GGX14DRAFT_611340</name>
</gene>
<dbReference type="Pfam" id="PF00652">
    <property type="entry name" value="Ricin_B_lectin"/>
    <property type="match status" value="1"/>
</dbReference>
<protein>
    <submittedName>
        <fullName evidence="2">Ricin B lectin domain-containing protein</fullName>
    </submittedName>
</protein>
<dbReference type="AlphaFoldDB" id="A0AAD6UP90"/>
<proteinExistence type="predicted"/>
<organism evidence="2 3">
    <name type="scientific">Mycena pura</name>
    <dbReference type="NCBI Taxonomy" id="153505"/>
    <lineage>
        <taxon>Eukaryota</taxon>
        <taxon>Fungi</taxon>
        <taxon>Dikarya</taxon>
        <taxon>Basidiomycota</taxon>
        <taxon>Agaricomycotina</taxon>
        <taxon>Agaricomycetes</taxon>
        <taxon>Agaricomycetidae</taxon>
        <taxon>Agaricales</taxon>
        <taxon>Marasmiineae</taxon>
        <taxon>Mycenaceae</taxon>
        <taxon>Mycena</taxon>
    </lineage>
</organism>
<sequence>CLTATKNADGAPVIIKDCGTNATQLNSWVVPNGAAAVGTIQIFGDKCLDVTNGVDADGTKLQIWTCAAGNTNQLWVPLEDITWSGKNKCVDLTNGNTTDGNKIQIWDCDANNENQLWNVRPLTQPKTCVSA</sequence>
<dbReference type="SUPFAM" id="SSF50370">
    <property type="entry name" value="Ricin B-like lectins"/>
    <property type="match status" value="1"/>
</dbReference>
<reference evidence="2" key="1">
    <citation type="submission" date="2023-03" db="EMBL/GenBank/DDBJ databases">
        <title>Massive genome expansion in bonnet fungi (Mycena s.s.) driven by repeated elements and novel gene families across ecological guilds.</title>
        <authorList>
            <consortium name="Lawrence Berkeley National Laboratory"/>
            <person name="Harder C.B."/>
            <person name="Miyauchi S."/>
            <person name="Viragh M."/>
            <person name="Kuo A."/>
            <person name="Thoen E."/>
            <person name="Andreopoulos B."/>
            <person name="Lu D."/>
            <person name="Skrede I."/>
            <person name="Drula E."/>
            <person name="Henrissat B."/>
            <person name="Morin E."/>
            <person name="Kohler A."/>
            <person name="Barry K."/>
            <person name="LaButti K."/>
            <person name="Morin E."/>
            <person name="Salamov A."/>
            <person name="Lipzen A."/>
            <person name="Mereny Z."/>
            <person name="Hegedus B."/>
            <person name="Baldrian P."/>
            <person name="Stursova M."/>
            <person name="Weitz H."/>
            <person name="Taylor A."/>
            <person name="Grigoriev I.V."/>
            <person name="Nagy L.G."/>
            <person name="Martin F."/>
            <person name="Kauserud H."/>
        </authorList>
    </citation>
    <scope>NUCLEOTIDE SEQUENCE</scope>
    <source>
        <strain evidence="2">9144</strain>
    </source>
</reference>